<dbReference type="GO" id="GO:0015271">
    <property type="term" value="F:outward rectifier potassium channel activity"/>
    <property type="evidence" value="ECO:0007669"/>
    <property type="project" value="TreeGrafter"/>
</dbReference>
<proteinExistence type="predicted"/>
<evidence type="ECO:0000256" key="5">
    <source>
        <dbReference type="SAM" id="Phobius"/>
    </source>
</evidence>
<dbReference type="PANTHER" id="PTHR11003">
    <property type="entry name" value="POTASSIUM CHANNEL, SUBFAMILY K"/>
    <property type="match status" value="1"/>
</dbReference>
<accession>A0AAD9KBX2</accession>
<dbReference type="AlphaFoldDB" id="A0AAD9KBX2"/>
<organism evidence="6 7">
    <name type="scientific">Ridgeia piscesae</name>
    <name type="common">Tubeworm</name>
    <dbReference type="NCBI Taxonomy" id="27915"/>
    <lineage>
        <taxon>Eukaryota</taxon>
        <taxon>Metazoa</taxon>
        <taxon>Spiralia</taxon>
        <taxon>Lophotrochozoa</taxon>
        <taxon>Annelida</taxon>
        <taxon>Polychaeta</taxon>
        <taxon>Sedentaria</taxon>
        <taxon>Canalipalpata</taxon>
        <taxon>Sabellida</taxon>
        <taxon>Siboglinidae</taxon>
        <taxon>Ridgeia</taxon>
    </lineage>
</organism>
<dbReference type="Proteomes" id="UP001209878">
    <property type="component" value="Unassembled WGS sequence"/>
</dbReference>
<dbReference type="GO" id="GO:0030322">
    <property type="term" value="P:stabilization of membrane potential"/>
    <property type="evidence" value="ECO:0007669"/>
    <property type="project" value="TreeGrafter"/>
</dbReference>
<keyword evidence="7" id="KW-1185">Reference proteome</keyword>
<evidence type="ECO:0000256" key="3">
    <source>
        <dbReference type="ARBA" id="ARBA00022989"/>
    </source>
</evidence>
<dbReference type="Gene3D" id="1.10.287.70">
    <property type="match status" value="1"/>
</dbReference>
<reference evidence="6" key="1">
    <citation type="journal article" date="2023" name="Mol. Biol. Evol.">
        <title>Third-Generation Sequencing Reveals the Adaptive Role of the Epigenome in Three Deep-Sea Polychaetes.</title>
        <authorList>
            <person name="Perez M."/>
            <person name="Aroh O."/>
            <person name="Sun Y."/>
            <person name="Lan Y."/>
            <person name="Juniper S.K."/>
            <person name="Young C.R."/>
            <person name="Angers B."/>
            <person name="Qian P.Y."/>
        </authorList>
    </citation>
    <scope>NUCLEOTIDE SEQUENCE</scope>
    <source>
        <strain evidence="6">R07B-5</strain>
    </source>
</reference>
<comment type="caution">
    <text evidence="6">The sequence shown here is derived from an EMBL/GenBank/DDBJ whole genome shotgun (WGS) entry which is preliminary data.</text>
</comment>
<evidence type="ECO:0000256" key="2">
    <source>
        <dbReference type="ARBA" id="ARBA00022692"/>
    </source>
</evidence>
<keyword evidence="3 5" id="KW-1133">Transmembrane helix</keyword>
<sequence>MQCTVHWAAKGAATTVVSSKAVAWDMEEEARRERRRRTRQRLVGYCKATAAFLFSHIGLAGLVVAYSIIGGFLFQTLEAPYERTEKKRLMKWKNKTIDDIWQLAVALHDDGDNFSVAIRDVLNTFQTGVIAAMKDVGWDGKDLSDDNDLRWSYAGALLYAVTVITTIGESRVCLLFHI</sequence>
<name>A0AAD9KBX2_RIDPI</name>
<protein>
    <submittedName>
        <fullName evidence="6">Uncharacterized protein</fullName>
    </submittedName>
</protein>
<dbReference type="GO" id="GO:0005886">
    <property type="term" value="C:plasma membrane"/>
    <property type="evidence" value="ECO:0007669"/>
    <property type="project" value="TreeGrafter"/>
</dbReference>
<feature type="transmembrane region" description="Helical" evidence="5">
    <location>
        <begin position="151"/>
        <end position="168"/>
    </location>
</feature>
<dbReference type="GO" id="GO:0022841">
    <property type="term" value="F:potassium ion leak channel activity"/>
    <property type="evidence" value="ECO:0007669"/>
    <property type="project" value="TreeGrafter"/>
</dbReference>
<evidence type="ECO:0000313" key="6">
    <source>
        <dbReference type="EMBL" id="KAK2168351.1"/>
    </source>
</evidence>
<dbReference type="SUPFAM" id="SSF81324">
    <property type="entry name" value="Voltage-gated potassium channels"/>
    <property type="match status" value="1"/>
</dbReference>
<keyword evidence="2 5" id="KW-0812">Transmembrane</keyword>
<gene>
    <name evidence="6" type="ORF">NP493_1232g00003</name>
</gene>
<evidence type="ECO:0000256" key="1">
    <source>
        <dbReference type="ARBA" id="ARBA00004141"/>
    </source>
</evidence>
<feature type="transmembrane region" description="Helical" evidence="5">
    <location>
        <begin position="42"/>
        <end position="69"/>
    </location>
</feature>
<evidence type="ECO:0000313" key="7">
    <source>
        <dbReference type="Proteomes" id="UP001209878"/>
    </source>
</evidence>
<comment type="subcellular location">
    <subcellularLocation>
        <location evidence="1">Membrane</location>
        <topology evidence="1">Multi-pass membrane protein</topology>
    </subcellularLocation>
</comment>
<dbReference type="InterPro" id="IPR003280">
    <property type="entry name" value="2pore_dom_K_chnl"/>
</dbReference>
<keyword evidence="4 5" id="KW-0472">Membrane</keyword>
<dbReference type="PANTHER" id="PTHR11003:SF334">
    <property type="entry name" value="FI03418P"/>
    <property type="match status" value="1"/>
</dbReference>
<dbReference type="EMBL" id="JAODUO010001232">
    <property type="protein sequence ID" value="KAK2168351.1"/>
    <property type="molecule type" value="Genomic_DNA"/>
</dbReference>
<evidence type="ECO:0000256" key="4">
    <source>
        <dbReference type="ARBA" id="ARBA00023136"/>
    </source>
</evidence>